<dbReference type="Proteomes" id="UP000267187">
    <property type="component" value="Unassembled WGS sequence"/>
</dbReference>
<dbReference type="RefSeq" id="WP_170150788.1">
    <property type="nucleotide sequence ID" value="NZ_REFJ01000002.1"/>
</dbReference>
<keyword evidence="3 7" id="KW-0479">Metal-binding</keyword>
<keyword evidence="5" id="KW-0201">Cytochrome c-type biogenesis</keyword>
<proteinExistence type="inferred from homology"/>
<dbReference type="Pfam" id="PF03918">
    <property type="entry name" value="CcmH"/>
    <property type="match status" value="1"/>
</dbReference>
<keyword evidence="7" id="KW-0472">Membrane</keyword>
<comment type="function">
    <text evidence="7">Possible subunit of a heme lyase.</text>
</comment>
<dbReference type="InterPro" id="IPR038297">
    <property type="entry name" value="CcmH/CycL/NrfF/Ccl2_sf"/>
</dbReference>
<evidence type="ECO:0000256" key="6">
    <source>
        <dbReference type="ARBA" id="ARBA00023004"/>
    </source>
</evidence>
<dbReference type="InterPro" id="IPR005616">
    <property type="entry name" value="CcmH/CycL/Ccl2/NrfF_N"/>
</dbReference>
<dbReference type="AlphaFoldDB" id="A0A3M0A880"/>
<dbReference type="GO" id="GO:0005886">
    <property type="term" value="C:plasma membrane"/>
    <property type="evidence" value="ECO:0007669"/>
    <property type="project" value="TreeGrafter"/>
</dbReference>
<dbReference type="InterPro" id="IPR051263">
    <property type="entry name" value="C-type_cytochrome_biogenesis"/>
</dbReference>
<evidence type="ECO:0000313" key="10">
    <source>
        <dbReference type="Proteomes" id="UP000267187"/>
    </source>
</evidence>
<dbReference type="GO" id="GO:0017004">
    <property type="term" value="P:cytochrome complex assembly"/>
    <property type="evidence" value="ECO:0007669"/>
    <property type="project" value="UniProtKB-KW"/>
</dbReference>
<feature type="domain" description="CcmH/CycL/Ccl2/NrfF N-terminal" evidence="8">
    <location>
        <begin position="8"/>
        <end position="133"/>
    </location>
</feature>
<evidence type="ECO:0000256" key="5">
    <source>
        <dbReference type="ARBA" id="ARBA00022748"/>
    </source>
</evidence>
<comment type="similarity">
    <text evidence="1 7">Belongs to the CcmH/CycL/Ccl2/NrfF family.</text>
</comment>
<comment type="caution">
    <text evidence="9">The sequence shown here is derived from an EMBL/GenBank/DDBJ whole genome shotgun (WGS) entry which is preliminary data.</text>
</comment>
<protein>
    <recommendedName>
        <fullName evidence="7">Cytochrome c-type biogenesis protein</fullName>
    </recommendedName>
</protein>
<gene>
    <name evidence="9" type="ORF">DFR27_1102</name>
</gene>
<evidence type="ECO:0000256" key="3">
    <source>
        <dbReference type="ARBA" id="ARBA00022723"/>
    </source>
</evidence>
<keyword evidence="4 7" id="KW-0732">Signal</keyword>
<evidence type="ECO:0000313" key="9">
    <source>
        <dbReference type="EMBL" id="RMA81293.1"/>
    </source>
</evidence>
<keyword evidence="10" id="KW-1185">Reference proteome</keyword>
<evidence type="ECO:0000259" key="8">
    <source>
        <dbReference type="Pfam" id="PF03918"/>
    </source>
</evidence>
<sequence>MKKLFAVISFLLASSVYGSIDLYEFRSELDRIRFESLTAELRCPKCQNQAISDSDAPIAQDMKDIVYEMLMADKSDIEIKDYLVARYGEFVLYSPEMTGVNYVLWLGPFVLLFLVVTIAIVVVRRNGVEVSDSEESYK</sequence>
<dbReference type="PANTHER" id="PTHR47870">
    <property type="entry name" value="CYTOCHROME C-TYPE BIOGENESIS PROTEIN CCMH"/>
    <property type="match status" value="1"/>
</dbReference>
<feature type="transmembrane region" description="Helical" evidence="7">
    <location>
        <begin position="102"/>
        <end position="123"/>
    </location>
</feature>
<evidence type="ECO:0000256" key="4">
    <source>
        <dbReference type="ARBA" id="ARBA00022729"/>
    </source>
</evidence>
<evidence type="ECO:0000256" key="7">
    <source>
        <dbReference type="RuleBase" id="RU364112"/>
    </source>
</evidence>
<keyword evidence="7" id="KW-0812">Transmembrane</keyword>
<dbReference type="CDD" id="cd16378">
    <property type="entry name" value="CcmH_N"/>
    <property type="match status" value="1"/>
</dbReference>
<reference evidence="9 10" key="1">
    <citation type="submission" date="2018-10" db="EMBL/GenBank/DDBJ databases">
        <title>Genomic Encyclopedia of Type Strains, Phase IV (KMG-IV): sequencing the most valuable type-strain genomes for metagenomic binning, comparative biology and taxonomic classification.</title>
        <authorList>
            <person name="Goeker M."/>
        </authorList>
    </citation>
    <scope>NUCLEOTIDE SEQUENCE [LARGE SCALE GENOMIC DNA]</scope>
    <source>
        <strain evidence="9 10">DSM 25080</strain>
    </source>
</reference>
<dbReference type="Gene3D" id="1.10.8.640">
    <property type="entry name" value="Cytochrome C biogenesis protein"/>
    <property type="match status" value="1"/>
</dbReference>
<evidence type="ECO:0000256" key="2">
    <source>
        <dbReference type="ARBA" id="ARBA00022617"/>
    </source>
</evidence>
<accession>A0A3M0A880</accession>
<keyword evidence="2 7" id="KW-0349">Heme</keyword>
<evidence type="ECO:0000256" key="1">
    <source>
        <dbReference type="ARBA" id="ARBA00010342"/>
    </source>
</evidence>
<dbReference type="EMBL" id="REFJ01000002">
    <property type="protein sequence ID" value="RMA81293.1"/>
    <property type="molecule type" value="Genomic_DNA"/>
</dbReference>
<keyword evidence="7" id="KW-1133">Transmembrane helix</keyword>
<organism evidence="9 10">
    <name type="scientific">Umboniibacter marinipuniceus</name>
    <dbReference type="NCBI Taxonomy" id="569599"/>
    <lineage>
        <taxon>Bacteria</taxon>
        <taxon>Pseudomonadati</taxon>
        <taxon>Pseudomonadota</taxon>
        <taxon>Gammaproteobacteria</taxon>
        <taxon>Cellvibrionales</taxon>
        <taxon>Cellvibrionaceae</taxon>
        <taxon>Umboniibacter</taxon>
    </lineage>
</organism>
<dbReference type="FunFam" id="1.10.8.640:FF:000001">
    <property type="entry name" value="Cytochrome c-type biogenesis protein"/>
    <property type="match status" value="1"/>
</dbReference>
<dbReference type="PANTHER" id="PTHR47870:SF1">
    <property type="entry name" value="CYTOCHROME C-TYPE BIOGENESIS PROTEIN CCMH"/>
    <property type="match status" value="1"/>
</dbReference>
<keyword evidence="6 7" id="KW-0408">Iron</keyword>
<name>A0A3M0A880_9GAMM</name>
<dbReference type="GO" id="GO:0046872">
    <property type="term" value="F:metal ion binding"/>
    <property type="evidence" value="ECO:0007669"/>
    <property type="project" value="UniProtKB-KW"/>
</dbReference>